<dbReference type="InterPro" id="IPR001487">
    <property type="entry name" value="Bromodomain"/>
</dbReference>
<keyword evidence="13" id="KW-1185">Reference proteome</keyword>
<dbReference type="InterPro" id="IPR050209">
    <property type="entry name" value="Rab_GTPases_membrane_traffic"/>
</dbReference>
<comment type="subcellular location">
    <subcellularLocation>
        <location evidence="8">Endomembrane system</location>
        <topology evidence="8">Lipid-anchor</topology>
    </subcellularLocation>
</comment>
<keyword evidence="2" id="KW-0547">Nucleotide-binding</keyword>
<dbReference type="SMART" id="SM00175">
    <property type="entry name" value="RAB"/>
    <property type="match status" value="1"/>
</dbReference>
<dbReference type="Proteomes" id="UP000789375">
    <property type="component" value="Unassembled WGS sequence"/>
</dbReference>
<feature type="domain" description="Bromo" evidence="11">
    <location>
        <begin position="624"/>
        <end position="686"/>
    </location>
</feature>
<evidence type="ECO:0000259" key="11">
    <source>
        <dbReference type="PROSITE" id="PS50014"/>
    </source>
</evidence>
<keyword evidence="5" id="KW-0472">Membrane</keyword>
<dbReference type="NCBIfam" id="TIGR00231">
    <property type="entry name" value="small_GTP"/>
    <property type="match status" value="1"/>
</dbReference>
<dbReference type="PROSITE" id="PS51419">
    <property type="entry name" value="RAB"/>
    <property type="match status" value="1"/>
</dbReference>
<comment type="caution">
    <text evidence="12">The sequence shown here is derived from an EMBL/GenBank/DDBJ whole genome shotgun (WGS) entry which is preliminary data.</text>
</comment>
<dbReference type="SMART" id="SM00297">
    <property type="entry name" value="BROMO"/>
    <property type="match status" value="1"/>
</dbReference>
<dbReference type="Pfam" id="PF00071">
    <property type="entry name" value="Ras"/>
    <property type="match status" value="1"/>
</dbReference>
<dbReference type="Gene3D" id="3.40.50.300">
    <property type="entry name" value="P-loop containing nucleotide triphosphate hydrolases"/>
    <property type="match status" value="1"/>
</dbReference>
<evidence type="ECO:0000256" key="10">
    <source>
        <dbReference type="SAM" id="MobiDB-lite"/>
    </source>
</evidence>
<dbReference type="PRINTS" id="PR00449">
    <property type="entry name" value="RASTRNSFRMNG"/>
</dbReference>
<dbReference type="InterPro" id="IPR001806">
    <property type="entry name" value="Small_GTPase"/>
</dbReference>
<dbReference type="GO" id="GO:0003924">
    <property type="term" value="F:GTPase activity"/>
    <property type="evidence" value="ECO:0007669"/>
    <property type="project" value="InterPro"/>
</dbReference>
<dbReference type="PROSITE" id="PS50014">
    <property type="entry name" value="BROMODOMAIN_2"/>
    <property type="match status" value="1"/>
</dbReference>
<dbReference type="GO" id="GO:0031410">
    <property type="term" value="C:cytoplasmic vesicle"/>
    <property type="evidence" value="ECO:0007669"/>
    <property type="project" value="UniProtKB-ARBA"/>
</dbReference>
<dbReference type="InterPro" id="IPR005225">
    <property type="entry name" value="Small_GTP-bd"/>
</dbReference>
<keyword evidence="4" id="KW-0342">GTP-binding</keyword>
<dbReference type="SMART" id="SM00176">
    <property type="entry name" value="RAN"/>
    <property type="match status" value="1"/>
</dbReference>
<accession>A0A9N9GNN5</accession>
<dbReference type="GO" id="GO:0012505">
    <property type="term" value="C:endomembrane system"/>
    <property type="evidence" value="ECO:0007669"/>
    <property type="project" value="UniProtKB-SubCell"/>
</dbReference>
<evidence type="ECO:0000256" key="3">
    <source>
        <dbReference type="ARBA" id="ARBA00023117"/>
    </source>
</evidence>
<dbReference type="GO" id="GO:0005525">
    <property type="term" value="F:GTP binding"/>
    <property type="evidence" value="ECO:0007669"/>
    <property type="project" value="UniProtKB-KW"/>
</dbReference>
<gene>
    <name evidence="12" type="ORF">FMOSSE_LOCUS10118</name>
</gene>
<dbReference type="FunFam" id="3.40.50.300:FF:000085">
    <property type="entry name" value="Putative ras-related protein rab-11a"/>
    <property type="match status" value="1"/>
</dbReference>
<evidence type="ECO:0000256" key="1">
    <source>
        <dbReference type="ARBA" id="ARBA00006270"/>
    </source>
</evidence>
<dbReference type="PROSITE" id="PS51420">
    <property type="entry name" value="RHO"/>
    <property type="match status" value="1"/>
</dbReference>
<dbReference type="SUPFAM" id="SSF52540">
    <property type="entry name" value="P-loop containing nucleoside triphosphate hydrolases"/>
    <property type="match status" value="1"/>
</dbReference>
<proteinExistence type="inferred from homology"/>
<evidence type="ECO:0000256" key="7">
    <source>
        <dbReference type="ARBA" id="ARBA00023289"/>
    </source>
</evidence>
<dbReference type="AlphaFoldDB" id="A0A9N9GNN5"/>
<dbReference type="PROSITE" id="PS51421">
    <property type="entry name" value="RAS"/>
    <property type="match status" value="1"/>
</dbReference>
<sequence length="912" mass="104463">MFAVTDNAGKCHLIGIDQTASYEKFQDRAIHGQKFRSDYDDYEEYTFDEERRVLINVNSGTPQNSSIPREVVNWGGAPYPKQTTQSHLKAISTGIPEVQEWQEDNWKRDILVEEVEEIKYGSLVKHLMDKKDVTKRRRRIIIEDEYEYVDPILLDETSFPLQDDSDDEDYIPGLSDREGTPDSTEEIDFMEIDTIPISVVNSPDLDSDYGVKTRRQKKAEKKAQKDRRFAAGGASSTNHKNKKKRKRSRVELSDGENDEYVEPSNDYGIAGPSSRPLRRVKRRINYGESETTSSEEDSFIENDHASFDTSSRRARTPKSPSGSEYQEDSEQEESQNNIDSPYVVSSSQHEVSPCEDTHGNYGGDDESFMEDDLEQDYEKLGGSGGSEQVRATLSDSMDTAYPEDDTRPEWIKMIRPQASPYHPQIGDVIIYFINGHKEMLRRCYHDADNSVLLQTLGPGDPTLHKDHAWNRSSTYKKAIDNILYCLIDDVEWTRGDKNKPFVKITAKTLNLQDYQNNNQLLPIDPVLGIDEKVFATYDNTPYSGTIVQINKDKTANDWSPWQTYTVNWDEPNDPENTQDTLHSWELKRENEQDLVDSKTYGEEDKMTMSNIISELINEVDFDWFVNHVNFTEIIDYLPKIPYPMCLRMIEARIQNNWYRSLRAIKADIDLIHWNATNYNESGTEIPLAANKLLNQFKRLTERKDDEYDYLFKVVLIGDSGVGKSNLLSRFTRNEFNLESKSTIGVEFATRSIQVDNKTIKAQIWDTAGQERYRAITSAYYRGAVGALLVYDIAKHVTYENVNRWLKELRDHADSNIVIMLVGNKSDLRHLRAVPTEEAKQFAAENNLSFIETSALDASNVELAFQNILTEIYRIVSNKALENNTGEVARPTAGETIQVTAMPDEKQTSGKCC</sequence>
<feature type="region of interest" description="Disordered" evidence="10">
    <location>
        <begin position="203"/>
        <end position="368"/>
    </location>
</feature>
<comment type="similarity">
    <text evidence="1">Belongs to the small GTPase superfamily. Rab family.</text>
</comment>
<dbReference type="EMBL" id="CAJVPP010003215">
    <property type="protein sequence ID" value="CAG8623628.1"/>
    <property type="molecule type" value="Genomic_DNA"/>
</dbReference>
<dbReference type="Gene3D" id="1.20.920.10">
    <property type="entry name" value="Bromodomain-like"/>
    <property type="match status" value="1"/>
</dbReference>
<organism evidence="12 13">
    <name type="scientific">Funneliformis mosseae</name>
    <name type="common">Endomycorrhizal fungus</name>
    <name type="synonym">Glomus mosseae</name>
    <dbReference type="NCBI Taxonomy" id="27381"/>
    <lineage>
        <taxon>Eukaryota</taxon>
        <taxon>Fungi</taxon>
        <taxon>Fungi incertae sedis</taxon>
        <taxon>Mucoromycota</taxon>
        <taxon>Glomeromycotina</taxon>
        <taxon>Glomeromycetes</taxon>
        <taxon>Glomerales</taxon>
        <taxon>Glomeraceae</taxon>
        <taxon>Funneliformis</taxon>
    </lineage>
</organism>
<evidence type="ECO:0000256" key="4">
    <source>
        <dbReference type="ARBA" id="ARBA00023134"/>
    </source>
</evidence>
<feature type="compositionally biased region" description="Polar residues" evidence="10">
    <location>
        <begin position="336"/>
        <end position="350"/>
    </location>
</feature>
<dbReference type="InterPro" id="IPR027417">
    <property type="entry name" value="P-loop_NTPase"/>
</dbReference>
<feature type="region of interest" description="Disordered" evidence="10">
    <location>
        <begin position="158"/>
        <end position="183"/>
    </location>
</feature>
<dbReference type="CDD" id="cd04369">
    <property type="entry name" value="Bromodomain"/>
    <property type="match status" value="1"/>
</dbReference>
<evidence type="ECO:0000256" key="5">
    <source>
        <dbReference type="ARBA" id="ARBA00023136"/>
    </source>
</evidence>
<evidence type="ECO:0000256" key="9">
    <source>
        <dbReference type="PROSITE-ProRule" id="PRU00035"/>
    </source>
</evidence>
<feature type="compositionally biased region" description="Basic residues" evidence="10">
    <location>
        <begin position="239"/>
        <end position="248"/>
    </location>
</feature>
<evidence type="ECO:0000313" key="13">
    <source>
        <dbReference type="Proteomes" id="UP000789375"/>
    </source>
</evidence>
<dbReference type="SMART" id="SM00173">
    <property type="entry name" value="RAS"/>
    <property type="match status" value="1"/>
</dbReference>
<reference evidence="12" key="1">
    <citation type="submission" date="2021-06" db="EMBL/GenBank/DDBJ databases">
        <authorList>
            <person name="Kallberg Y."/>
            <person name="Tangrot J."/>
            <person name="Rosling A."/>
        </authorList>
    </citation>
    <scope>NUCLEOTIDE SEQUENCE</scope>
    <source>
        <strain evidence="12">87-6 pot B 2015</strain>
    </source>
</reference>
<dbReference type="PANTHER" id="PTHR47979">
    <property type="entry name" value="DRAB11-RELATED"/>
    <property type="match status" value="1"/>
</dbReference>
<dbReference type="SMART" id="SM00174">
    <property type="entry name" value="RHO"/>
    <property type="match status" value="1"/>
</dbReference>
<evidence type="ECO:0000256" key="2">
    <source>
        <dbReference type="ARBA" id="ARBA00022741"/>
    </source>
</evidence>
<name>A0A9N9GNN5_FUNMO</name>
<keyword evidence="6" id="KW-0449">Lipoprotein</keyword>
<evidence type="ECO:0000313" key="12">
    <source>
        <dbReference type="EMBL" id="CAG8623628.1"/>
    </source>
</evidence>
<dbReference type="SUPFAM" id="SSF47370">
    <property type="entry name" value="Bromodomain"/>
    <property type="match status" value="1"/>
</dbReference>
<dbReference type="CDD" id="cd01868">
    <property type="entry name" value="Rab11_like"/>
    <property type="match status" value="1"/>
</dbReference>
<keyword evidence="3 9" id="KW-0103">Bromodomain</keyword>
<evidence type="ECO:0000256" key="8">
    <source>
        <dbReference type="ARBA" id="ARBA00037868"/>
    </source>
</evidence>
<dbReference type="InterPro" id="IPR036427">
    <property type="entry name" value="Bromodomain-like_sf"/>
</dbReference>
<protein>
    <submittedName>
        <fullName evidence="12">12_t:CDS:1</fullName>
    </submittedName>
</protein>
<dbReference type="Pfam" id="PF00439">
    <property type="entry name" value="Bromodomain"/>
    <property type="match status" value="1"/>
</dbReference>
<keyword evidence="7" id="KW-0636">Prenylation</keyword>
<dbReference type="GO" id="GO:0006325">
    <property type="term" value="P:chromatin organization"/>
    <property type="evidence" value="ECO:0007669"/>
    <property type="project" value="UniProtKB-ARBA"/>
</dbReference>
<evidence type="ECO:0000256" key="6">
    <source>
        <dbReference type="ARBA" id="ARBA00023288"/>
    </source>
</evidence>